<name>A0A8S0WP31_9FIRM</name>
<proteinExistence type="predicted"/>
<dbReference type="Proteomes" id="UP001071230">
    <property type="component" value="Unassembled WGS sequence"/>
</dbReference>
<protein>
    <submittedName>
        <fullName evidence="2">SHOCT domain protein</fullName>
    </submittedName>
    <submittedName>
        <fullName evidence="3">Short C-terminal domain</fullName>
    </submittedName>
</protein>
<feature type="domain" description="SHOCT" evidence="1">
    <location>
        <begin position="32"/>
        <end position="58"/>
    </location>
</feature>
<evidence type="ECO:0000313" key="2">
    <source>
        <dbReference type="EMBL" id="CAA7601644.1"/>
    </source>
</evidence>
<evidence type="ECO:0000313" key="4">
    <source>
        <dbReference type="Proteomes" id="UP001071230"/>
    </source>
</evidence>
<organism evidence="2">
    <name type="scientific">Acididesulfobacillus acetoxydans</name>
    <dbReference type="NCBI Taxonomy" id="1561005"/>
    <lineage>
        <taxon>Bacteria</taxon>
        <taxon>Bacillati</taxon>
        <taxon>Bacillota</taxon>
        <taxon>Clostridia</taxon>
        <taxon>Eubacteriales</taxon>
        <taxon>Peptococcaceae</taxon>
        <taxon>Acididesulfobacillus</taxon>
    </lineage>
</organism>
<evidence type="ECO:0000313" key="3">
    <source>
        <dbReference type="EMBL" id="CEJ07131.1"/>
    </source>
</evidence>
<evidence type="ECO:0000259" key="1">
    <source>
        <dbReference type="Pfam" id="PF09851"/>
    </source>
</evidence>
<dbReference type="EMBL" id="LR746496">
    <property type="protein sequence ID" value="CAA7601644.1"/>
    <property type="molecule type" value="Genomic_DNA"/>
</dbReference>
<gene>
    <name evidence="3" type="ORF">DEACI_1589</name>
    <name evidence="2" type="ORF">DEACI_2311</name>
</gene>
<dbReference type="AlphaFoldDB" id="A0A8S0WP31"/>
<dbReference type="Proteomes" id="UP000836597">
    <property type="component" value="Chromosome"/>
</dbReference>
<dbReference type="InterPro" id="IPR018649">
    <property type="entry name" value="SHOCT"/>
</dbReference>
<sequence>MMFLAIILVIALFYYAVRQPVPGVSPSCGKRDALDVLRERYARGEMDAAEFRARREELSR</sequence>
<reference evidence="3" key="1">
    <citation type="submission" date="2014-11" db="EMBL/GenBank/DDBJ databases">
        <authorList>
            <person name="Hornung B.V."/>
        </authorList>
    </citation>
    <scope>NUCLEOTIDE SEQUENCE</scope>
    <source>
        <strain evidence="3">INE</strain>
    </source>
</reference>
<keyword evidence="4" id="KW-1185">Reference proteome</keyword>
<reference evidence="2" key="2">
    <citation type="submission" date="2020-01" db="EMBL/GenBank/DDBJ databases">
        <authorList>
            <person name="Hornung B."/>
        </authorList>
    </citation>
    <scope>NUCLEOTIDE SEQUENCE</scope>
    <source>
        <strain evidence="2">PacBioINE</strain>
    </source>
</reference>
<dbReference type="KEGG" id="aacx:DEACI_2311"/>
<dbReference type="Pfam" id="PF09851">
    <property type="entry name" value="SHOCT"/>
    <property type="match status" value="1"/>
</dbReference>
<dbReference type="EMBL" id="CDGJ01000037">
    <property type="protein sequence ID" value="CEJ07131.1"/>
    <property type="molecule type" value="Genomic_DNA"/>
</dbReference>
<accession>A0A8S0WP31</accession>
<dbReference type="RefSeq" id="WP_240985142.1">
    <property type="nucleotide sequence ID" value="NZ_CDGJ01000037.1"/>
</dbReference>